<accession>A0A8S9ME27</accession>
<dbReference type="EMBL" id="QGKY02000089">
    <property type="protein sequence ID" value="KAF2615486.1"/>
    <property type="molecule type" value="Genomic_DNA"/>
</dbReference>
<feature type="region of interest" description="Disordered" evidence="1">
    <location>
        <begin position="329"/>
        <end position="365"/>
    </location>
</feature>
<feature type="compositionally biased region" description="Basic and acidic residues" evidence="1">
    <location>
        <begin position="353"/>
        <end position="365"/>
    </location>
</feature>
<protein>
    <submittedName>
        <fullName evidence="2">Uncharacterized protein</fullName>
    </submittedName>
</protein>
<evidence type="ECO:0000313" key="2">
    <source>
        <dbReference type="EMBL" id="KAF2615486.1"/>
    </source>
</evidence>
<gene>
    <name evidence="2" type="ORF">F2Q70_00012872</name>
</gene>
<name>A0A8S9ME27_BRACR</name>
<sequence>MHIYSSCGLWNSSVRKGWSFLSDKAKGGRLLNLDGSSTIEKLKLTVSDDFGIDLTLVNLELSYLPSELINTLESPPVIISNDQQVKNFLTEARGNLNNQASGAAIMEGHTNENSNVNSGETNFDEQDIELDESDDETMCDIKGSKGHNVRFALLDIVKKGQHFSNEDCSWRVRAEGLKGSSYFIIRKYVAEHSCAPSARNKSVRTASAKTIGNLIMHKYDGVKAGPKCNDIIEVSKSLAWDAREYGINTMRGIPETAGFSVGRQVHSLTDEKYTTYSWISVYEESINPISVPEDAWIVPKHVKKAKVLPPESRRAAGRRKKRRYEIVEEKIRSQGSKGSTKGSTKRKCSRCGIEGHNRSTCDRAI</sequence>
<reference evidence="2" key="1">
    <citation type="submission" date="2019-12" db="EMBL/GenBank/DDBJ databases">
        <title>Genome sequencing and annotation of Brassica cretica.</title>
        <authorList>
            <person name="Studholme D.J."/>
            <person name="Sarris P.F."/>
        </authorList>
    </citation>
    <scope>NUCLEOTIDE SEQUENCE</scope>
    <source>
        <strain evidence="2">PFS-102/07</strain>
        <tissue evidence="2">Leaf</tissue>
    </source>
</reference>
<organism evidence="2">
    <name type="scientific">Brassica cretica</name>
    <name type="common">Mustard</name>
    <dbReference type="NCBI Taxonomy" id="69181"/>
    <lineage>
        <taxon>Eukaryota</taxon>
        <taxon>Viridiplantae</taxon>
        <taxon>Streptophyta</taxon>
        <taxon>Embryophyta</taxon>
        <taxon>Tracheophyta</taxon>
        <taxon>Spermatophyta</taxon>
        <taxon>Magnoliopsida</taxon>
        <taxon>eudicotyledons</taxon>
        <taxon>Gunneridae</taxon>
        <taxon>Pentapetalae</taxon>
        <taxon>rosids</taxon>
        <taxon>malvids</taxon>
        <taxon>Brassicales</taxon>
        <taxon>Brassicaceae</taxon>
        <taxon>Brassiceae</taxon>
        <taxon>Brassica</taxon>
    </lineage>
</organism>
<proteinExistence type="predicted"/>
<comment type="caution">
    <text evidence="2">The sequence shown here is derived from an EMBL/GenBank/DDBJ whole genome shotgun (WGS) entry which is preliminary data.</text>
</comment>
<dbReference type="AlphaFoldDB" id="A0A8S9ME27"/>
<evidence type="ECO:0000256" key="1">
    <source>
        <dbReference type="SAM" id="MobiDB-lite"/>
    </source>
</evidence>